<dbReference type="EMBL" id="BMAW01074964">
    <property type="protein sequence ID" value="GFT94424.1"/>
    <property type="molecule type" value="Genomic_DNA"/>
</dbReference>
<accession>A0A8X6U9A3</accession>
<feature type="region of interest" description="Disordered" evidence="1">
    <location>
        <begin position="76"/>
        <end position="95"/>
    </location>
</feature>
<evidence type="ECO:0000313" key="2">
    <source>
        <dbReference type="EMBL" id="GFT94424.1"/>
    </source>
</evidence>
<comment type="caution">
    <text evidence="2">The sequence shown here is derived from an EMBL/GenBank/DDBJ whole genome shotgun (WGS) entry which is preliminary data.</text>
</comment>
<keyword evidence="3" id="KW-1185">Reference proteome</keyword>
<evidence type="ECO:0000313" key="3">
    <source>
        <dbReference type="Proteomes" id="UP000887013"/>
    </source>
</evidence>
<gene>
    <name evidence="2" type="ORF">NPIL_61641</name>
</gene>
<dbReference type="AlphaFoldDB" id="A0A8X6U9A3"/>
<dbReference type="Proteomes" id="UP000887013">
    <property type="component" value="Unassembled WGS sequence"/>
</dbReference>
<organism evidence="2 3">
    <name type="scientific">Nephila pilipes</name>
    <name type="common">Giant wood spider</name>
    <name type="synonym">Nephila maculata</name>
    <dbReference type="NCBI Taxonomy" id="299642"/>
    <lineage>
        <taxon>Eukaryota</taxon>
        <taxon>Metazoa</taxon>
        <taxon>Ecdysozoa</taxon>
        <taxon>Arthropoda</taxon>
        <taxon>Chelicerata</taxon>
        <taxon>Arachnida</taxon>
        <taxon>Araneae</taxon>
        <taxon>Araneomorphae</taxon>
        <taxon>Entelegynae</taxon>
        <taxon>Araneoidea</taxon>
        <taxon>Nephilidae</taxon>
        <taxon>Nephila</taxon>
    </lineage>
</organism>
<feature type="non-terminal residue" evidence="2">
    <location>
        <position position="1"/>
    </location>
</feature>
<protein>
    <submittedName>
        <fullName evidence="2">Uncharacterized protein</fullName>
    </submittedName>
</protein>
<name>A0A8X6U9A3_NEPPI</name>
<sequence>GQVPSAEFFETNDEETSSQTLSLIVDSPGNGFVWLPWPSLSQPHFVQEIVSRCLRYLDILVFYTWQVPLTVMPETDAHSHSPQHLGRSFLRGLIS</sequence>
<evidence type="ECO:0000256" key="1">
    <source>
        <dbReference type="SAM" id="MobiDB-lite"/>
    </source>
</evidence>
<reference evidence="2" key="1">
    <citation type="submission" date="2020-08" db="EMBL/GenBank/DDBJ databases">
        <title>Multicomponent nature underlies the extraordinary mechanical properties of spider dragline silk.</title>
        <authorList>
            <person name="Kono N."/>
            <person name="Nakamura H."/>
            <person name="Mori M."/>
            <person name="Yoshida Y."/>
            <person name="Ohtoshi R."/>
            <person name="Malay A.D."/>
            <person name="Moran D.A.P."/>
            <person name="Tomita M."/>
            <person name="Numata K."/>
            <person name="Arakawa K."/>
        </authorList>
    </citation>
    <scope>NUCLEOTIDE SEQUENCE</scope>
</reference>
<proteinExistence type="predicted"/>